<proteinExistence type="predicted"/>
<dbReference type="Proteomes" id="UP000237881">
    <property type="component" value="Unassembled WGS sequence"/>
</dbReference>
<evidence type="ECO:0000313" key="1">
    <source>
        <dbReference type="EMBL" id="PPF13727.1"/>
    </source>
</evidence>
<reference evidence="1 2" key="1">
    <citation type="submission" date="2018-02" db="EMBL/GenBank/DDBJ databases">
        <title>Bacteriophage NCPPB3778 and a type I-E CRISPR drive the evolution of the US Biological Select Agent, Rathayibacter toxicus.</title>
        <authorList>
            <person name="Davis E.W.II."/>
            <person name="Tabima J.F."/>
            <person name="Weisberg A.J."/>
            <person name="Lopes L.D."/>
            <person name="Wiseman M.S."/>
            <person name="Wiseman M.S."/>
            <person name="Pupko T."/>
            <person name="Belcher M.S."/>
            <person name="Sechler A.J."/>
            <person name="Tancos M.A."/>
            <person name="Schroeder B.K."/>
            <person name="Murray T.D."/>
            <person name="Luster D.G."/>
            <person name="Schneider W.L."/>
            <person name="Rogers E."/>
            <person name="Andreote F.D."/>
            <person name="Grunwald N.J."/>
            <person name="Putnam M.L."/>
            <person name="Chang J.H."/>
        </authorList>
    </citation>
    <scope>NUCLEOTIDE SEQUENCE [LARGE SCALE GENOMIC DNA]</scope>
    <source>
        <strain evidence="1 2">AY1I9</strain>
    </source>
</reference>
<comment type="caution">
    <text evidence="1">The sequence shown here is derived from an EMBL/GenBank/DDBJ whole genome shotgun (WGS) entry which is preliminary data.</text>
</comment>
<dbReference type="AlphaFoldDB" id="A0ABD6W876"/>
<sequence length="128" mass="14038">MNLGEAAPLDYLSEQISKWDALGPSGQMALALTLVQQRPGRYAAFRAKIDDHLQRRIVRVRVLPLHGAALAFEGTLDAISALQVYPTTGGTEEPLDRIEVQLEFSNGDRIAADFRMATDAIAFLENQA</sequence>
<name>A0ABD6W876_RATRA</name>
<dbReference type="EMBL" id="PSUL01000019">
    <property type="protein sequence ID" value="PPF13727.1"/>
    <property type="molecule type" value="Genomic_DNA"/>
</dbReference>
<organism evidence="1 2">
    <name type="scientific">Rathayibacter rathayi</name>
    <name type="common">Corynebacterium rathayi</name>
    <dbReference type="NCBI Taxonomy" id="33887"/>
    <lineage>
        <taxon>Bacteria</taxon>
        <taxon>Bacillati</taxon>
        <taxon>Actinomycetota</taxon>
        <taxon>Actinomycetes</taxon>
        <taxon>Micrococcales</taxon>
        <taxon>Microbacteriaceae</taxon>
        <taxon>Rathayibacter</taxon>
    </lineage>
</organism>
<evidence type="ECO:0000313" key="2">
    <source>
        <dbReference type="Proteomes" id="UP000237881"/>
    </source>
</evidence>
<protein>
    <submittedName>
        <fullName evidence="1">Uncharacterized protein</fullName>
    </submittedName>
</protein>
<gene>
    <name evidence="1" type="ORF">C5C04_09180</name>
</gene>
<accession>A0ABD6W876</accession>